<evidence type="ECO:0000313" key="3">
    <source>
        <dbReference type="Proteomes" id="UP000792457"/>
    </source>
</evidence>
<organism evidence="2 3">
    <name type="scientific">Ladona fulva</name>
    <name type="common">Scarce chaser dragonfly</name>
    <name type="synonym">Libellula fulva</name>
    <dbReference type="NCBI Taxonomy" id="123851"/>
    <lineage>
        <taxon>Eukaryota</taxon>
        <taxon>Metazoa</taxon>
        <taxon>Ecdysozoa</taxon>
        <taxon>Arthropoda</taxon>
        <taxon>Hexapoda</taxon>
        <taxon>Insecta</taxon>
        <taxon>Pterygota</taxon>
        <taxon>Palaeoptera</taxon>
        <taxon>Odonata</taxon>
        <taxon>Epiprocta</taxon>
        <taxon>Anisoptera</taxon>
        <taxon>Libelluloidea</taxon>
        <taxon>Libellulidae</taxon>
        <taxon>Ladona</taxon>
    </lineage>
</organism>
<name>A0A8K0JWQ2_LADFU</name>
<gene>
    <name evidence="2" type="ORF">J437_LFUL001514</name>
</gene>
<dbReference type="AlphaFoldDB" id="A0A8K0JWQ2"/>
<dbReference type="EMBL" id="KZ308173">
    <property type="protein sequence ID" value="KAG8223793.1"/>
    <property type="molecule type" value="Genomic_DNA"/>
</dbReference>
<accession>A0A8K0JWQ2</accession>
<sequence>MEENVHKMRTILIIAVVFAVLALAFAQVPEDKGDEEALEERILGKAFKKLFKFGKHIPDSDDDDW</sequence>
<comment type="caution">
    <text evidence="2">The sequence shown here is derived from an EMBL/GenBank/DDBJ whole genome shotgun (WGS) entry which is preliminary data.</text>
</comment>
<reference evidence="2" key="2">
    <citation type="submission" date="2017-10" db="EMBL/GenBank/DDBJ databases">
        <title>Ladona fulva Genome sequencing and assembly.</title>
        <authorList>
            <person name="Murali S."/>
            <person name="Richards S."/>
            <person name="Bandaranaike D."/>
            <person name="Bellair M."/>
            <person name="Blankenburg K."/>
            <person name="Chao H."/>
            <person name="Dinh H."/>
            <person name="Doddapaneni H."/>
            <person name="Dugan-Rocha S."/>
            <person name="Elkadiri S."/>
            <person name="Gnanaolivu R."/>
            <person name="Hernandez B."/>
            <person name="Skinner E."/>
            <person name="Javaid M."/>
            <person name="Lee S."/>
            <person name="Li M."/>
            <person name="Ming W."/>
            <person name="Munidasa M."/>
            <person name="Muniz J."/>
            <person name="Nguyen L."/>
            <person name="Hughes D."/>
            <person name="Osuji N."/>
            <person name="Pu L.-L."/>
            <person name="Puazo M."/>
            <person name="Qu C."/>
            <person name="Quiroz J."/>
            <person name="Raj R."/>
            <person name="Weissenberger G."/>
            <person name="Xin Y."/>
            <person name="Zou X."/>
            <person name="Han Y."/>
            <person name="Worley K."/>
            <person name="Muzny D."/>
            <person name="Gibbs R."/>
        </authorList>
    </citation>
    <scope>NUCLEOTIDE SEQUENCE</scope>
    <source>
        <strain evidence="2">Sampled in the wild</strain>
    </source>
</reference>
<protein>
    <submittedName>
        <fullName evidence="2">Uncharacterized protein</fullName>
    </submittedName>
</protein>
<evidence type="ECO:0000256" key="1">
    <source>
        <dbReference type="SAM" id="SignalP"/>
    </source>
</evidence>
<evidence type="ECO:0000313" key="2">
    <source>
        <dbReference type="EMBL" id="KAG8223793.1"/>
    </source>
</evidence>
<dbReference type="Proteomes" id="UP000792457">
    <property type="component" value="Unassembled WGS sequence"/>
</dbReference>
<keyword evidence="3" id="KW-1185">Reference proteome</keyword>
<feature type="signal peptide" evidence="1">
    <location>
        <begin position="1"/>
        <end position="26"/>
    </location>
</feature>
<keyword evidence="1" id="KW-0732">Signal</keyword>
<feature type="chain" id="PRO_5035463094" evidence="1">
    <location>
        <begin position="27"/>
        <end position="65"/>
    </location>
</feature>
<proteinExistence type="predicted"/>
<reference evidence="2" key="1">
    <citation type="submission" date="2013-04" db="EMBL/GenBank/DDBJ databases">
        <authorList>
            <person name="Qu J."/>
            <person name="Murali S.C."/>
            <person name="Bandaranaike D."/>
            <person name="Bellair M."/>
            <person name="Blankenburg K."/>
            <person name="Chao H."/>
            <person name="Dinh H."/>
            <person name="Doddapaneni H."/>
            <person name="Downs B."/>
            <person name="Dugan-Rocha S."/>
            <person name="Elkadiri S."/>
            <person name="Gnanaolivu R.D."/>
            <person name="Hernandez B."/>
            <person name="Javaid M."/>
            <person name="Jayaseelan J.C."/>
            <person name="Lee S."/>
            <person name="Li M."/>
            <person name="Ming W."/>
            <person name="Munidasa M."/>
            <person name="Muniz J."/>
            <person name="Nguyen L."/>
            <person name="Ongeri F."/>
            <person name="Osuji N."/>
            <person name="Pu L.-L."/>
            <person name="Puazo M."/>
            <person name="Qu C."/>
            <person name="Quiroz J."/>
            <person name="Raj R."/>
            <person name="Weissenberger G."/>
            <person name="Xin Y."/>
            <person name="Zou X."/>
            <person name="Han Y."/>
            <person name="Richards S."/>
            <person name="Worley K."/>
            <person name="Muzny D."/>
            <person name="Gibbs R."/>
        </authorList>
    </citation>
    <scope>NUCLEOTIDE SEQUENCE</scope>
    <source>
        <strain evidence="2">Sampled in the wild</strain>
    </source>
</reference>